<evidence type="ECO:0000313" key="1">
    <source>
        <dbReference type="EMBL" id="MDX8417368.1"/>
    </source>
</evidence>
<accession>A0ABU4WMB7</accession>
<proteinExistence type="predicted"/>
<protein>
    <submittedName>
        <fullName evidence="1">Uncharacterized protein</fullName>
    </submittedName>
</protein>
<name>A0ABU4WMB7_9FIRM</name>
<dbReference type="Proteomes" id="UP001285244">
    <property type="component" value="Unassembled WGS sequence"/>
</dbReference>
<keyword evidence="2" id="KW-1185">Reference proteome</keyword>
<comment type="caution">
    <text evidence="1">The sequence shown here is derived from an EMBL/GenBank/DDBJ whole genome shotgun (WGS) entry which is preliminary data.</text>
</comment>
<sequence>MKLKVISEFFDKYTDELYSIGKEIEVDEKRGKEILSNPLSLVEEIKETKPKRTSTKKTATK</sequence>
<reference evidence="1 2" key="1">
    <citation type="submission" date="2022-03" db="EMBL/GenBank/DDBJ databases">
        <title>Novel taxa within the pig intestine.</title>
        <authorList>
            <person name="Wylensek D."/>
            <person name="Bishof K."/>
            <person name="Afrizal A."/>
            <person name="Clavel T."/>
        </authorList>
    </citation>
    <scope>NUCLEOTIDE SEQUENCE [LARGE SCALE GENOMIC DNA]</scope>
    <source>
        <strain evidence="1 2">Cla-KB-P134</strain>
    </source>
</reference>
<evidence type="ECO:0000313" key="2">
    <source>
        <dbReference type="Proteomes" id="UP001285244"/>
    </source>
</evidence>
<organism evidence="1 2">
    <name type="scientific">Absicoccus intestinalis</name>
    <dbReference type="NCBI Taxonomy" id="2926319"/>
    <lineage>
        <taxon>Bacteria</taxon>
        <taxon>Bacillati</taxon>
        <taxon>Bacillota</taxon>
        <taxon>Erysipelotrichia</taxon>
        <taxon>Erysipelotrichales</taxon>
        <taxon>Erysipelotrichaceae</taxon>
        <taxon>Absicoccus</taxon>
    </lineage>
</organism>
<dbReference type="EMBL" id="JALBUS010000007">
    <property type="protein sequence ID" value="MDX8417368.1"/>
    <property type="molecule type" value="Genomic_DNA"/>
</dbReference>
<gene>
    <name evidence="1" type="ORF">MOZ64_05870</name>
</gene>
<dbReference type="RefSeq" id="WP_320325662.1">
    <property type="nucleotide sequence ID" value="NZ_JALBUS010000007.1"/>
</dbReference>